<evidence type="ECO:0000313" key="9">
    <source>
        <dbReference type="Proteomes" id="UP001328107"/>
    </source>
</evidence>
<evidence type="ECO:0000256" key="4">
    <source>
        <dbReference type="ARBA" id="ARBA00022833"/>
    </source>
</evidence>
<dbReference type="EMBL" id="BTRK01000001">
    <property type="protein sequence ID" value="GMR31335.1"/>
    <property type="molecule type" value="Genomic_DNA"/>
</dbReference>
<keyword evidence="4" id="KW-0862">Zinc</keyword>
<accession>A0AAN4Z689</accession>
<dbReference type="SMART" id="SM00355">
    <property type="entry name" value="ZnF_C2H2"/>
    <property type="match status" value="2"/>
</dbReference>
<comment type="caution">
    <text evidence="8">The sequence shown here is derived from an EMBL/GenBank/DDBJ whole genome shotgun (WGS) entry which is preliminary data.</text>
</comment>
<feature type="domain" description="C2H2-type" evidence="7">
    <location>
        <begin position="342"/>
        <end position="369"/>
    </location>
</feature>
<feature type="region of interest" description="Disordered" evidence="6">
    <location>
        <begin position="119"/>
        <end position="152"/>
    </location>
</feature>
<feature type="region of interest" description="Disordered" evidence="6">
    <location>
        <begin position="55"/>
        <end position="87"/>
    </location>
</feature>
<evidence type="ECO:0000256" key="5">
    <source>
        <dbReference type="PROSITE-ProRule" id="PRU00042"/>
    </source>
</evidence>
<evidence type="ECO:0000256" key="2">
    <source>
        <dbReference type="ARBA" id="ARBA00022737"/>
    </source>
</evidence>
<feature type="non-terminal residue" evidence="8">
    <location>
        <position position="428"/>
    </location>
</feature>
<sequence>EPVLFKDEPIDDCTEIKQGAPDSIIRTINVTNGIKEEPVVIKEEKIDCTELDKPIADMYSPSSGMSRPLEKTSKNNSDNPLKGTAVPSTTQFYETSNSQMLAKRPRIENVLSVTANKQYFPSYPEEDEEEEDEHEVVKDNEPEGSQLDPTQVFNQNLNGAIARLREKRLASENALPTSVDGNNAVKIKTCVVCGRKCAKKAMREFTFLPWKRRIWINAVRSTPEGRRSLLELLATLKCPLLCKSHFSYQNSNEDSDLKEGRADVPFFLDSSERRFLSLDKPSDVEEETIDIKQELADDFADVKQEEPIADKYCPSSGNWRPINRMVEGAKSAGTESATNKSYTCSECGHVLRSKNGIEYHMLIHTGEKPFKCILCGRSFRSIGTRNVHIHKIHKKPVNNDRSRAENTLIDDESRVDQKTEEDEEKLGE</sequence>
<dbReference type="GO" id="GO:0005634">
    <property type="term" value="C:nucleus"/>
    <property type="evidence" value="ECO:0007669"/>
    <property type="project" value="TreeGrafter"/>
</dbReference>
<gene>
    <name evidence="8" type="ORF">PMAYCL1PPCAC_01530</name>
</gene>
<feature type="compositionally biased region" description="Acidic residues" evidence="6">
    <location>
        <begin position="124"/>
        <end position="134"/>
    </location>
</feature>
<dbReference type="InterPro" id="IPR013087">
    <property type="entry name" value="Znf_C2H2_type"/>
</dbReference>
<reference evidence="9" key="1">
    <citation type="submission" date="2022-10" db="EMBL/GenBank/DDBJ databases">
        <title>Genome assembly of Pristionchus species.</title>
        <authorList>
            <person name="Yoshida K."/>
            <person name="Sommer R.J."/>
        </authorList>
    </citation>
    <scope>NUCLEOTIDE SEQUENCE [LARGE SCALE GENOMIC DNA]</scope>
    <source>
        <strain evidence="9">RS5460</strain>
    </source>
</reference>
<dbReference type="AlphaFoldDB" id="A0AAN4Z689"/>
<dbReference type="FunFam" id="3.30.160.60:FF:000100">
    <property type="entry name" value="Zinc finger 45-like"/>
    <property type="match status" value="1"/>
</dbReference>
<keyword evidence="2" id="KW-0677">Repeat</keyword>
<dbReference type="InterPro" id="IPR036236">
    <property type="entry name" value="Znf_C2H2_sf"/>
</dbReference>
<proteinExistence type="predicted"/>
<dbReference type="GO" id="GO:0000981">
    <property type="term" value="F:DNA-binding transcription factor activity, RNA polymerase II-specific"/>
    <property type="evidence" value="ECO:0007669"/>
    <property type="project" value="TreeGrafter"/>
</dbReference>
<dbReference type="PANTHER" id="PTHR24379:SF127">
    <property type="entry name" value="BLOODY FINGERS-RELATED"/>
    <property type="match status" value="1"/>
</dbReference>
<dbReference type="SUPFAM" id="SSF57667">
    <property type="entry name" value="beta-beta-alpha zinc fingers"/>
    <property type="match status" value="1"/>
</dbReference>
<dbReference type="Proteomes" id="UP001328107">
    <property type="component" value="Unassembled WGS sequence"/>
</dbReference>
<dbReference type="GO" id="GO:0000977">
    <property type="term" value="F:RNA polymerase II transcription regulatory region sequence-specific DNA binding"/>
    <property type="evidence" value="ECO:0007669"/>
    <property type="project" value="TreeGrafter"/>
</dbReference>
<keyword evidence="3 5" id="KW-0863">Zinc-finger</keyword>
<feature type="region of interest" description="Disordered" evidence="6">
    <location>
        <begin position="393"/>
        <end position="428"/>
    </location>
</feature>
<dbReference type="Gene3D" id="3.30.160.60">
    <property type="entry name" value="Classic Zinc Finger"/>
    <property type="match status" value="2"/>
</dbReference>
<dbReference type="PROSITE" id="PS50157">
    <property type="entry name" value="ZINC_FINGER_C2H2_2"/>
    <property type="match status" value="2"/>
</dbReference>
<dbReference type="PANTHER" id="PTHR24379">
    <property type="entry name" value="KRAB AND ZINC FINGER DOMAIN-CONTAINING"/>
    <property type="match status" value="1"/>
</dbReference>
<dbReference type="GO" id="GO:0008270">
    <property type="term" value="F:zinc ion binding"/>
    <property type="evidence" value="ECO:0007669"/>
    <property type="project" value="UniProtKB-KW"/>
</dbReference>
<feature type="compositionally biased region" description="Acidic residues" evidence="6">
    <location>
        <begin position="419"/>
        <end position="428"/>
    </location>
</feature>
<feature type="domain" description="C2H2-type" evidence="7">
    <location>
        <begin position="370"/>
        <end position="393"/>
    </location>
</feature>
<organism evidence="8 9">
    <name type="scientific">Pristionchus mayeri</name>
    <dbReference type="NCBI Taxonomy" id="1317129"/>
    <lineage>
        <taxon>Eukaryota</taxon>
        <taxon>Metazoa</taxon>
        <taxon>Ecdysozoa</taxon>
        <taxon>Nematoda</taxon>
        <taxon>Chromadorea</taxon>
        <taxon>Rhabditida</taxon>
        <taxon>Rhabditina</taxon>
        <taxon>Diplogasteromorpha</taxon>
        <taxon>Diplogasteroidea</taxon>
        <taxon>Neodiplogasteridae</taxon>
        <taxon>Pristionchus</taxon>
    </lineage>
</organism>
<feature type="non-terminal residue" evidence="8">
    <location>
        <position position="1"/>
    </location>
</feature>
<evidence type="ECO:0000256" key="1">
    <source>
        <dbReference type="ARBA" id="ARBA00022723"/>
    </source>
</evidence>
<protein>
    <recommendedName>
        <fullName evidence="7">C2H2-type domain-containing protein</fullName>
    </recommendedName>
</protein>
<evidence type="ECO:0000313" key="8">
    <source>
        <dbReference type="EMBL" id="GMR31335.1"/>
    </source>
</evidence>
<evidence type="ECO:0000259" key="7">
    <source>
        <dbReference type="PROSITE" id="PS50157"/>
    </source>
</evidence>
<keyword evidence="9" id="KW-1185">Reference proteome</keyword>
<dbReference type="PROSITE" id="PS00028">
    <property type="entry name" value="ZINC_FINGER_C2H2_1"/>
    <property type="match status" value="2"/>
</dbReference>
<evidence type="ECO:0000256" key="6">
    <source>
        <dbReference type="SAM" id="MobiDB-lite"/>
    </source>
</evidence>
<name>A0AAN4Z689_9BILA</name>
<keyword evidence="1" id="KW-0479">Metal-binding</keyword>
<evidence type="ECO:0000256" key="3">
    <source>
        <dbReference type="ARBA" id="ARBA00022771"/>
    </source>
</evidence>